<dbReference type="GO" id="GO:0003689">
    <property type="term" value="F:DNA clamp loader activity"/>
    <property type="evidence" value="ECO:0007669"/>
    <property type="project" value="TreeGrafter"/>
</dbReference>
<dbReference type="Proteomes" id="UP000266841">
    <property type="component" value="Unassembled WGS sequence"/>
</dbReference>
<comment type="caution">
    <text evidence="1">The sequence shown here is derived from an EMBL/GenBank/DDBJ whole genome shotgun (WGS) entry which is preliminary data.</text>
</comment>
<dbReference type="eggNOG" id="KOG0991">
    <property type="taxonomic scope" value="Eukaryota"/>
</dbReference>
<organism evidence="1 2">
    <name type="scientific">Thalassiosira oceanica</name>
    <name type="common">Marine diatom</name>
    <dbReference type="NCBI Taxonomy" id="159749"/>
    <lineage>
        <taxon>Eukaryota</taxon>
        <taxon>Sar</taxon>
        <taxon>Stramenopiles</taxon>
        <taxon>Ochrophyta</taxon>
        <taxon>Bacillariophyta</taxon>
        <taxon>Coscinodiscophyceae</taxon>
        <taxon>Thalassiosirophycidae</taxon>
        <taxon>Thalassiosirales</taxon>
        <taxon>Thalassiosiraceae</taxon>
        <taxon>Thalassiosira</taxon>
    </lineage>
</organism>
<evidence type="ECO:0000313" key="2">
    <source>
        <dbReference type="Proteomes" id="UP000266841"/>
    </source>
</evidence>
<name>K0SCE1_THAOC</name>
<dbReference type="PANTHER" id="PTHR11669:SF5">
    <property type="entry name" value="REPLICATION FACTOR C SUBUNIT 2"/>
    <property type="match status" value="1"/>
</dbReference>
<dbReference type="PANTHER" id="PTHR11669">
    <property type="entry name" value="REPLICATION FACTOR C / DNA POLYMERASE III GAMMA-TAU SUBUNIT"/>
    <property type="match status" value="1"/>
</dbReference>
<dbReference type="InterPro" id="IPR050238">
    <property type="entry name" value="DNA_Rep/Repair_Clamp_Loader"/>
</dbReference>
<dbReference type="GO" id="GO:0005634">
    <property type="term" value="C:nucleus"/>
    <property type="evidence" value="ECO:0007669"/>
    <property type="project" value="TreeGrafter"/>
</dbReference>
<dbReference type="InterPro" id="IPR027417">
    <property type="entry name" value="P-loop_NTPase"/>
</dbReference>
<evidence type="ECO:0000313" key="1">
    <source>
        <dbReference type="EMBL" id="EJK58601.1"/>
    </source>
</evidence>
<dbReference type="AlphaFoldDB" id="K0SCE1"/>
<dbReference type="GO" id="GO:0006281">
    <property type="term" value="P:DNA repair"/>
    <property type="evidence" value="ECO:0007669"/>
    <property type="project" value="TreeGrafter"/>
</dbReference>
<dbReference type="GO" id="GO:0006261">
    <property type="term" value="P:DNA-templated DNA replication"/>
    <property type="evidence" value="ECO:0007669"/>
    <property type="project" value="TreeGrafter"/>
</dbReference>
<accession>K0SCE1</accession>
<keyword evidence="2" id="KW-1185">Reference proteome</keyword>
<dbReference type="OrthoDB" id="4199794at2759"/>
<dbReference type="Gene3D" id="3.40.50.300">
    <property type="entry name" value="P-loop containing nucleotide triphosphate hydrolases"/>
    <property type="match status" value="1"/>
</dbReference>
<proteinExistence type="predicted"/>
<sequence>MSKSTAGKKKSTLTPWVEKYRPRLLGDVVGNEDTLVRLRAIAEDGNMPNLILCGPPGTGKVRSDKETLPP</sequence>
<reference evidence="1 2" key="1">
    <citation type="journal article" date="2012" name="Genome Biol.">
        <title>Genome and low-iron response of an oceanic diatom adapted to chronic iron limitation.</title>
        <authorList>
            <person name="Lommer M."/>
            <person name="Specht M."/>
            <person name="Roy A.S."/>
            <person name="Kraemer L."/>
            <person name="Andreson R."/>
            <person name="Gutowska M.A."/>
            <person name="Wolf J."/>
            <person name="Bergner S.V."/>
            <person name="Schilhabel M.B."/>
            <person name="Klostermeier U.C."/>
            <person name="Beiko R.G."/>
            <person name="Rosenstiel P."/>
            <person name="Hippler M."/>
            <person name="Laroche J."/>
        </authorList>
    </citation>
    <scope>NUCLEOTIDE SEQUENCE [LARGE SCALE GENOMIC DNA]</scope>
    <source>
        <strain evidence="1 2">CCMP1005</strain>
    </source>
</reference>
<gene>
    <name evidence="1" type="ORF">THAOC_21260</name>
</gene>
<dbReference type="GO" id="GO:0005663">
    <property type="term" value="C:DNA replication factor C complex"/>
    <property type="evidence" value="ECO:0007669"/>
    <property type="project" value="TreeGrafter"/>
</dbReference>
<dbReference type="SUPFAM" id="SSF52540">
    <property type="entry name" value="P-loop containing nucleoside triphosphate hydrolases"/>
    <property type="match status" value="1"/>
</dbReference>
<protein>
    <submittedName>
        <fullName evidence="1">Uncharacterized protein</fullName>
    </submittedName>
</protein>
<dbReference type="EMBL" id="AGNL01024768">
    <property type="protein sequence ID" value="EJK58601.1"/>
    <property type="molecule type" value="Genomic_DNA"/>
</dbReference>